<name>A0A538TU07_UNCEI</name>
<proteinExistence type="predicted"/>
<dbReference type="SUPFAM" id="SSF56925">
    <property type="entry name" value="OMPA-like"/>
    <property type="match status" value="1"/>
</dbReference>
<comment type="caution">
    <text evidence="3">The sequence shown here is derived from an EMBL/GenBank/DDBJ whole genome shotgun (WGS) entry which is preliminary data.</text>
</comment>
<accession>A0A538TU07</accession>
<keyword evidence="2" id="KW-0732">Signal</keyword>
<evidence type="ECO:0008006" key="5">
    <source>
        <dbReference type="Google" id="ProtNLM"/>
    </source>
</evidence>
<protein>
    <recommendedName>
        <fullName evidence="5">Outer membrane protein beta-barrel domain-containing protein</fullName>
    </recommendedName>
</protein>
<evidence type="ECO:0000313" key="4">
    <source>
        <dbReference type="Proteomes" id="UP000316609"/>
    </source>
</evidence>
<sequence>MALRVPWIGIACLTAWLASVSASAEPAPTEAPPPPAAKPGIPSTGTGATPRRGGIGGQIGGSAFYGQEDYGTGALPRFDFEAHFRYVFTNRWRAQFSPGFTWSAYSDKEKPPMTDIHFPSETTKKRYLTLLTPMTLQAQFTWHIGQWLYHLGAGPGLYRVMVENHRKVLQDPITFRLHRGVYTGYSAELGAERFLKTLPSTSIELSIADHHAFVTRDDQFKGGWNSNLSGAGVRMGANYYFDVDRKKPPELPLNR</sequence>
<feature type="region of interest" description="Disordered" evidence="1">
    <location>
        <begin position="25"/>
        <end position="53"/>
    </location>
</feature>
<dbReference type="Proteomes" id="UP000316609">
    <property type="component" value="Unassembled WGS sequence"/>
</dbReference>
<dbReference type="AlphaFoldDB" id="A0A538TU07"/>
<gene>
    <name evidence="3" type="ORF">E6K78_05670</name>
</gene>
<feature type="chain" id="PRO_5022096223" description="Outer membrane protein beta-barrel domain-containing protein" evidence="2">
    <location>
        <begin position="25"/>
        <end position="255"/>
    </location>
</feature>
<evidence type="ECO:0000256" key="1">
    <source>
        <dbReference type="SAM" id="MobiDB-lite"/>
    </source>
</evidence>
<reference evidence="3 4" key="1">
    <citation type="journal article" date="2019" name="Nat. Microbiol.">
        <title>Mediterranean grassland soil C-N compound turnover is dependent on rainfall and depth, and is mediated by genomically divergent microorganisms.</title>
        <authorList>
            <person name="Diamond S."/>
            <person name="Andeer P.F."/>
            <person name="Li Z."/>
            <person name="Crits-Christoph A."/>
            <person name="Burstein D."/>
            <person name="Anantharaman K."/>
            <person name="Lane K.R."/>
            <person name="Thomas B.C."/>
            <person name="Pan C."/>
            <person name="Northen T.R."/>
            <person name="Banfield J.F."/>
        </authorList>
    </citation>
    <scope>NUCLEOTIDE SEQUENCE [LARGE SCALE GENOMIC DNA]</scope>
    <source>
        <strain evidence="3">WS_8</strain>
    </source>
</reference>
<feature type="signal peptide" evidence="2">
    <location>
        <begin position="1"/>
        <end position="24"/>
    </location>
</feature>
<evidence type="ECO:0000313" key="3">
    <source>
        <dbReference type="EMBL" id="TMQ67078.1"/>
    </source>
</evidence>
<dbReference type="EMBL" id="VBOY01000049">
    <property type="protein sequence ID" value="TMQ67078.1"/>
    <property type="molecule type" value="Genomic_DNA"/>
</dbReference>
<organism evidence="3 4">
    <name type="scientific">Eiseniibacteriota bacterium</name>
    <dbReference type="NCBI Taxonomy" id="2212470"/>
    <lineage>
        <taxon>Bacteria</taxon>
        <taxon>Candidatus Eiseniibacteriota</taxon>
    </lineage>
</organism>
<evidence type="ECO:0000256" key="2">
    <source>
        <dbReference type="SAM" id="SignalP"/>
    </source>
</evidence>
<dbReference type="InterPro" id="IPR011250">
    <property type="entry name" value="OMP/PagP_B-barrel"/>
</dbReference>